<sequence>MSPGSTARYAAPLLPPSASCDSLPNPEVAAARSENLSSMSGLSNTTTGAVHFAPATHAGTSSAAFTPLSSSFHPLSLLLLLLTAHTKKPTIVISPMAMDAATTTANNLLTLLLPDLTLLFLCSFF</sequence>
<dbReference type="EMBL" id="JANAVB010007798">
    <property type="protein sequence ID" value="KAJ6842263.1"/>
    <property type="molecule type" value="Genomic_DNA"/>
</dbReference>
<dbReference type="Proteomes" id="UP001140949">
    <property type="component" value="Unassembled WGS sequence"/>
</dbReference>
<gene>
    <name evidence="1" type="ORF">M6B38_302715</name>
</gene>
<keyword evidence="1" id="KW-0808">Transferase</keyword>
<accession>A0AAX6HND9</accession>
<evidence type="ECO:0000313" key="1">
    <source>
        <dbReference type="EMBL" id="KAJ6842263.1"/>
    </source>
</evidence>
<keyword evidence="1" id="KW-0418">Kinase</keyword>
<name>A0AAX6HND9_IRIPA</name>
<reference evidence="1" key="2">
    <citation type="submission" date="2023-04" db="EMBL/GenBank/DDBJ databases">
        <authorList>
            <person name="Bruccoleri R.E."/>
            <person name="Oakeley E.J."/>
            <person name="Faust A.-M."/>
            <person name="Dessus-Babus S."/>
            <person name="Altorfer M."/>
            <person name="Burckhardt D."/>
            <person name="Oertli M."/>
            <person name="Naumann U."/>
            <person name="Petersen F."/>
            <person name="Wong J."/>
        </authorList>
    </citation>
    <scope>NUCLEOTIDE SEQUENCE</scope>
    <source>
        <strain evidence="1">GSM-AAB239-AS_SAM_17_03QT</strain>
        <tissue evidence="1">Leaf</tissue>
    </source>
</reference>
<dbReference type="AlphaFoldDB" id="A0AAX6HND9"/>
<dbReference type="GO" id="GO:0016301">
    <property type="term" value="F:kinase activity"/>
    <property type="evidence" value="ECO:0007669"/>
    <property type="project" value="UniProtKB-KW"/>
</dbReference>
<protein>
    <submittedName>
        <fullName evidence="1">LRR receptor-like serine/threonine-protein kinase</fullName>
    </submittedName>
</protein>
<proteinExistence type="predicted"/>
<comment type="caution">
    <text evidence="1">The sequence shown here is derived from an EMBL/GenBank/DDBJ whole genome shotgun (WGS) entry which is preliminary data.</text>
</comment>
<keyword evidence="2" id="KW-1185">Reference proteome</keyword>
<keyword evidence="1" id="KW-0675">Receptor</keyword>
<organism evidence="1 2">
    <name type="scientific">Iris pallida</name>
    <name type="common">Sweet iris</name>
    <dbReference type="NCBI Taxonomy" id="29817"/>
    <lineage>
        <taxon>Eukaryota</taxon>
        <taxon>Viridiplantae</taxon>
        <taxon>Streptophyta</taxon>
        <taxon>Embryophyta</taxon>
        <taxon>Tracheophyta</taxon>
        <taxon>Spermatophyta</taxon>
        <taxon>Magnoliopsida</taxon>
        <taxon>Liliopsida</taxon>
        <taxon>Asparagales</taxon>
        <taxon>Iridaceae</taxon>
        <taxon>Iridoideae</taxon>
        <taxon>Irideae</taxon>
        <taxon>Iris</taxon>
    </lineage>
</organism>
<evidence type="ECO:0000313" key="2">
    <source>
        <dbReference type="Proteomes" id="UP001140949"/>
    </source>
</evidence>
<reference evidence="1" key="1">
    <citation type="journal article" date="2023" name="GigaByte">
        <title>Genome assembly of the bearded iris, Iris pallida Lam.</title>
        <authorList>
            <person name="Bruccoleri R.E."/>
            <person name="Oakeley E.J."/>
            <person name="Faust A.M.E."/>
            <person name="Altorfer M."/>
            <person name="Dessus-Babus S."/>
            <person name="Burckhardt D."/>
            <person name="Oertli M."/>
            <person name="Naumann U."/>
            <person name="Petersen F."/>
            <person name="Wong J."/>
        </authorList>
    </citation>
    <scope>NUCLEOTIDE SEQUENCE</scope>
    <source>
        <strain evidence="1">GSM-AAB239-AS_SAM_17_03QT</strain>
    </source>
</reference>